<evidence type="ECO:0000313" key="2">
    <source>
        <dbReference type="Proteomes" id="UP001623041"/>
    </source>
</evidence>
<gene>
    <name evidence="1" type="ORF">ACJEBI_04885</name>
</gene>
<dbReference type="EMBL" id="JBJHQH010000003">
    <property type="protein sequence ID" value="MFK9090815.1"/>
    <property type="molecule type" value="Genomic_DNA"/>
</dbReference>
<reference evidence="1 2" key="1">
    <citation type="submission" date="2024-11" db="EMBL/GenBank/DDBJ databases">
        <authorList>
            <person name="Lucas J.A."/>
        </authorList>
    </citation>
    <scope>NUCLEOTIDE SEQUENCE [LARGE SCALE GENOMIC DNA]</scope>
    <source>
        <strain evidence="1 2">Z 5.4</strain>
    </source>
</reference>
<name>A0ABW8RBH7_9BACI</name>
<accession>A0ABW8RBH7</accession>
<proteinExistence type="predicted"/>
<dbReference type="Proteomes" id="UP001623041">
    <property type="component" value="Unassembled WGS sequence"/>
</dbReference>
<sequence>MMNEEKIISLIKEDQWMMKILKAVKSLNLPDWWICAGFGNLF</sequence>
<organism evidence="1 2">
    <name type="scientific">Bacillus salipaludis</name>
    <dbReference type="NCBI Taxonomy" id="2547811"/>
    <lineage>
        <taxon>Bacteria</taxon>
        <taxon>Bacillati</taxon>
        <taxon>Bacillota</taxon>
        <taxon>Bacilli</taxon>
        <taxon>Bacillales</taxon>
        <taxon>Bacillaceae</taxon>
        <taxon>Bacillus</taxon>
    </lineage>
</organism>
<comment type="caution">
    <text evidence="1">The sequence shown here is derived from an EMBL/GenBank/DDBJ whole genome shotgun (WGS) entry which is preliminary data.</text>
</comment>
<dbReference type="RefSeq" id="WP_406579792.1">
    <property type="nucleotide sequence ID" value="NZ_JBJHQH010000003.1"/>
</dbReference>
<protein>
    <submittedName>
        <fullName evidence="1">Uncharacterized protein</fullName>
    </submittedName>
</protein>
<evidence type="ECO:0000313" key="1">
    <source>
        <dbReference type="EMBL" id="MFK9090815.1"/>
    </source>
</evidence>
<keyword evidence="2" id="KW-1185">Reference proteome</keyword>